<dbReference type="Gene3D" id="2.60.40.10">
    <property type="entry name" value="Immunoglobulins"/>
    <property type="match status" value="1"/>
</dbReference>
<dbReference type="SUPFAM" id="SSF48726">
    <property type="entry name" value="Immunoglobulin"/>
    <property type="match status" value="1"/>
</dbReference>
<organism evidence="2 3">
    <name type="scientific">Rotaria magnacalcarata</name>
    <dbReference type="NCBI Taxonomy" id="392030"/>
    <lineage>
        <taxon>Eukaryota</taxon>
        <taxon>Metazoa</taxon>
        <taxon>Spiralia</taxon>
        <taxon>Gnathifera</taxon>
        <taxon>Rotifera</taxon>
        <taxon>Eurotatoria</taxon>
        <taxon>Bdelloidea</taxon>
        <taxon>Philodinida</taxon>
        <taxon>Philodinidae</taxon>
        <taxon>Rotaria</taxon>
    </lineage>
</organism>
<evidence type="ECO:0000313" key="2">
    <source>
        <dbReference type="EMBL" id="CAF4672945.1"/>
    </source>
</evidence>
<dbReference type="InterPro" id="IPR036179">
    <property type="entry name" value="Ig-like_dom_sf"/>
</dbReference>
<dbReference type="InterPro" id="IPR013783">
    <property type="entry name" value="Ig-like_fold"/>
</dbReference>
<accession>A0A8S2ZUH4</accession>
<comment type="caution">
    <text evidence="2">The sequence shown here is derived from an EMBL/GenBank/DDBJ whole genome shotgun (WGS) entry which is preliminary data.</text>
</comment>
<sequence length="80" mass="9188">VKEQKPQLLSDLNDSPSANTAKIGEEFFLEIRAQGKPKPKVTWLLNGQELSSHSSDYELIVTEDGLYRIVFHQFHERYLG</sequence>
<dbReference type="Proteomes" id="UP000681967">
    <property type="component" value="Unassembled WGS sequence"/>
</dbReference>
<name>A0A8S2ZUH4_9BILA</name>
<evidence type="ECO:0000313" key="3">
    <source>
        <dbReference type="Proteomes" id="UP000681967"/>
    </source>
</evidence>
<dbReference type="EMBL" id="CAJOBH010113358">
    <property type="protein sequence ID" value="CAF4672945.1"/>
    <property type="molecule type" value="Genomic_DNA"/>
</dbReference>
<proteinExistence type="predicted"/>
<protein>
    <recommendedName>
        <fullName evidence="1">Immunoglobulin I-set domain-containing protein</fullName>
    </recommendedName>
</protein>
<evidence type="ECO:0000259" key="1">
    <source>
        <dbReference type="Pfam" id="PF07679"/>
    </source>
</evidence>
<feature type="domain" description="Immunoglobulin I-set" evidence="1">
    <location>
        <begin position="15"/>
        <end position="62"/>
    </location>
</feature>
<dbReference type="Pfam" id="PF07679">
    <property type="entry name" value="I-set"/>
    <property type="match status" value="1"/>
</dbReference>
<feature type="non-terminal residue" evidence="2">
    <location>
        <position position="1"/>
    </location>
</feature>
<feature type="non-terminal residue" evidence="2">
    <location>
        <position position="80"/>
    </location>
</feature>
<reference evidence="2" key="1">
    <citation type="submission" date="2021-02" db="EMBL/GenBank/DDBJ databases">
        <authorList>
            <person name="Nowell W R."/>
        </authorList>
    </citation>
    <scope>NUCLEOTIDE SEQUENCE</scope>
</reference>
<dbReference type="AlphaFoldDB" id="A0A8S2ZUH4"/>
<dbReference type="InterPro" id="IPR013098">
    <property type="entry name" value="Ig_I-set"/>
</dbReference>
<gene>
    <name evidence="2" type="ORF">BYL167_LOCUS43038</name>
</gene>